<feature type="transmembrane region" description="Helical" evidence="1">
    <location>
        <begin position="286"/>
        <end position="319"/>
    </location>
</feature>
<gene>
    <name evidence="2" type="ORF">HWN36_08385</name>
</gene>
<keyword evidence="1" id="KW-0812">Transmembrane</keyword>
<keyword evidence="1" id="KW-1133">Transmembrane helix</keyword>
<keyword evidence="1" id="KW-0472">Membrane</keyword>
<evidence type="ECO:0000313" key="2">
    <source>
        <dbReference type="EMBL" id="NVO67322.1"/>
    </source>
</evidence>
<sequence length="627" mass="69536">MRLQDSPLLRDLDRTLAIAGVILSLALIVYLGRKSSGVVYQLTGILTLISCILWLAIRKRHTFSIHAPGSRNLTTFWTICFFGLYTTSLLTVYFRPDQYERPLLYFILTALMAGVLACEIFTSNRRHSALIFIQVLLLGLSVAWSQLLIFPSLLGIDPWYHSDLTHQILGAGFIPENYVYATLPLFHLMIAATSLITGLSYKFAAMASVSLGQILCNAIFVYLIASRLFKSHRIGWLAALMVVIANHHINMSYWSIPNAFAAVFIPIALYLILFKFRERFPAKSAALCVVVLAATILTHTVAAMCMAILLFIAWGAFAFYQAYHPEMENNFPLYIPNGFVIGMFAWWTYASNSIESLGNLLRRGFSIDVFVTTPEEFLGSATVVPITEQLFNNIGMFLFFTVSFIGIFSMISPKGDRLSFAMACTGVAPLAISFFSLISGHSVIEHRWWYFSQILLSIPLAAALSTAGASNLKRPHVVSCFASAFVVVLSFLMIMSPPANIDNHMFSPVTGFTYAYTQSEIVASDFFAVHAAGAIASDSAYCTNPSSSMFAHVYGIGEERLIELDDSLISGKFNRDGSMKIIRSKWLREPMIMGGLILHVRQDINAHISSLGFNRVYENAATTGYTG</sequence>
<dbReference type="AlphaFoldDB" id="A0A7K4HQ75"/>
<reference evidence="2 3" key="1">
    <citation type="submission" date="2020-06" db="EMBL/GenBank/DDBJ databases">
        <title>Methanofollis fontis sp. nov., a methanogen isolated from marine sediments near a cold seep at Four-Way Closure Ridge offshore southwestern Taiwan.</title>
        <authorList>
            <person name="Chen S.-C."/>
            <person name="Teng N.-H."/>
            <person name="Lin Y.-S."/>
            <person name="Lai M.-C."/>
            <person name="Chen H.-H."/>
            <person name="Wang C.-C."/>
        </authorList>
    </citation>
    <scope>NUCLEOTIDE SEQUENCE [LARGE SCALE GENOMIC DNA]</scope>
    <source>
        <strain evidence="2 3">DSM 2702</strain>
    </source>
</reference>
<dbReference type="RefSeq" id="WP_176788924.1">
    <property type="nucleotide sequence ID" value="NZ_JABXWR010000001.1"/>
</dbReference>
<feature type="transmembrane region" description="Helical" evidence="1">
    <location>
        <begin position="38"/>
        <end position="56"/>
    </location>
</feature>
<organism evidence="2 3">
    <name type="scientific">Methanofollis tationis</name>
    <dbReference type="NCBI Taxonomy" id="81417"/>
    <lineage>
        <taxon>Archaea</taxon>
        <taxon>Methanobacteriati</taxon>
        <taxon>Methanobacteriota</taxon>
        <taxon>Stenosarchaea group</taxon>
        <taxon>Methanomicrobia</taxon>
        <taxon>Methanomicrobiales</taxon>
        <taxon>Methanomicrobiaceae</taxon>
        <taxon>Methanofollis</taxon>
    </lineage>
</organism>
<evidence type="ECO:0000256" key="1">
    <source>
        <dbReference type="SAM" id="Phobius"/>
    </source>
</evidence>
<evidence type="ECO:0000313" key="3">
    <source>
        <dbReference type="Proteomes" id="UP000570823"/>
    </source>
</evidence>
<feature type="transmembrane region" description="Helical" evidence="1">
    <location>
        <begin position="76"/>
        <end position="96"/>
    </location>
</feature>
<proteinExistence type="predicted"/>
<feature type="transmembrane region" description="Helical" evidence="1">
    <location>
        <begin position="203"/>
        <end position="225"/>
    </location>
</feature>
<feature type="transmembrane region" description="Helical" evidence="1">
    <location>
        <begin position="102"/>
        <end position="122"/>
    </location>
</feature>
<feature type="transmembrane region" description="Helical" evidence="1">
    <location>
        <begin position="418"/>
        <end position="438"/>
    </location>
</feature>
<feature type="transmembrane region" description="Helical" evidence="1">
    <location>
        <begin position="255"/>
        <end position="274"/>
    </location>
</feature>
<feature type="transmembrane region" description="Helical" evidence="1">
    <location>
        <begin position="331"/>
        <end position="349"/>
    </location>
</feature>
<evidence type="ECO:0008006" key="4">
    <source>
        <dbReference type="Google" id="ProtNLM"/>
    </source>
</evidence>
<comment type="caution">
    <text evidence="2">The sequence shown here is derived from an EMBL/GenBank/DDBJ whole genome shotgun (WGS) entry which is preliminary data.</text>
</comment>
<dbReference type="EMBL" id="JABXWR010000001">
    <property type="protein sequence ID" value="NVO67322.1"/>
    <property type="molecule type" value="Genomic_DNA"/>
</dbReference>
<protein>
    <recommendedName>
        <fullName evidence="4">Glycosyltransferase family 39 protein</fullName>
    </recommendedName>
</protein>
<feature type="transmembrane region" description="Helical" evidence="1">
    <location>
        <begin position="129"/>
        <end position="150"/>
    </location>
</feature>
<feature type="transmembrane region" description="Helical" evidence="1">
    <location>
        <begin position="390"/>
        <end position="412"/>
    </location>
</feature>
<feature type="transmembrane region" description="Helical" evidence="1">
    <location>
        <begin position="12"/>
        <end position="32"/>
    </location>
</feature>
<keyword evidence="3" id="KW-1185">Reference proteome</keyword>
<feature type="transmembrane region" description="Helical" evidence="1">
    <location>
        <begin position="476"/>
        <end position="495"/>
    </location>
</feature>
<feature type="transmembrane region" description="Helical" evidence="1">
    <location>
        <begin position="450"/>
        <end position="470"/>
    </location>
</feature>
<dbReference type="Proteomes" id="UP000570823">
    <property type="component" value="Unassembled WGS sequence"/>
</dbReference>
<dbReference type="OrthoDB" id="110868at2157"/>
<accession>A0A7K4HQ75</accession>
<name>A0A7K4HQ75_9EURY</name>